<feature type="domain" description="RRM" evidence="4">
    <location>
        <begin position="34"/>
        <end position="104"/>
    </location>
</feature>
<dbReference type="PANTHER" id="PTHR24012">
    <property type="entry name" value="RNA BINDING PROTEIN"/>
    <property type="match status" value="1"/>
</dbReference>
<keyword evidence="2 3" id="KW-0694">RNA-binding</keyword>
<dbReference type="AlphaFoldDB" id="A0A2G9TFR5"/>
<dbReference type="OrthoDB" id="19742at2759"/>
<dbReference type="InterPro" id="IPR012677">
    <property type="entry name" value="Nucleotide-bd_a/b_plait_sf"/>
</dbReference>
<gene>
    <name evidence="5" type="ORF">TELCIR_21804</name>
</gene>
<dbReference type="Pfam" id="PF00076">
    <property type="entry name" value="RRM_1"/>
    <property type="match status" value="1"/>
</dbReference>
<protein>
    <recommendedName>
        <fullName evidence="4">RRM domain-containing protein</fullName>
    </recommendedName>
</protein>
<dbReference type="PROSITE" id="PS50102">
    <property type="entry name" value="RRM"/>
    <property type="match status" value="1"/>
</dbReference>
<dbReference type="FunFam" id="3.30.70.330:FF:000003">
    <property type="entry name" value="Polyadenylate-binding protein"/>
    <property type="match status" value="1"/>
</dbReference>
<dbReference type="EMBL" id="KZ368752">
    <property type="protein sequence ID" value="PIO56795.1"/>
    <property type="molecule type" value="Genomic_DNA"/>
</dbReference>
<evidence type="ECO:0000313" key="6">
    <source>
        <dbReference type="Proteomes" id="UP000230423"/>
    </source>
</evidence>
<keyword evidence="6" id="KW-1185">Reference proteome</keyword>
<evidence type="ECO:0000256" key="2">
    <source>
        <dbReference type="ARBA" id="ARBA00022884"/>
    </source>
</evidence>
<feature type="non-terminal residue" evidence="5">
    <location>
        <position position="1"/>
    </location>
</feature>
<dbReference type="SUPFAM" id="SSF54928">
    <property type="entry name" value="RNA-binding domain, RBD"/>
    <property type="match status" value="1"/>
</dbReference>
<evidence type="ECO:0000313" key="5">
    <source>
        <dbReference type="EMBL" id="PIO56795.1"/>
    </source>
</evidence>
<dbReference type="Proteomes" id="UP000230423">
    <property type="component" value="Unassembled WGS sequence"/>
</dbReference>
<dbReference type="InterPro" id="IPR035979">
    <property type="entry name" value="RBD_domain_sf"/>
</dbReference>
<organism evidence="5 6">
    <name type="scientific">Teladorsagia circumcincta</name>
    <name type="common">Brown stomach worm</name>
    <name type="synonym">Ostertagia circumcincta</name>
    <dbReference type="NCBI Taxonomy" id="45464"/>
    <lineage>
        <taxon>Eukaryota</taxon>
        <taxon>Metazoa</taxon>
        <taxon>Ecdysozoa</taxon>
        <taxon>Nematoda</taxon>
        <taxon>Chromadorea</taxon>
        <taxon>Rhabditida</taxon>
        <taxon>Rhabditina</taxon>
        <taxon>Rhabditomorpha</taxon>
        <taxon>Strongyloidea</taxon>
        <taxon>Trichostrongylidae</taxon>
        <taxon>Teladorsagia</taxon>
    </lineage>
</organism>
<reference evidence="5 6" key="1">
    <citation type="submission" date="2015-09" db="EMBL/GenBank/DDBJ databases">
        <title>Draft genome of the parasitic nematode Teladorsagia circumcincta isolate WARC Sus (inbred).</title>
        <authorList>
            <person name="Mitreva M."/>
        </authorList>
    </citation>
    <scope>NUCLEOTIDE SEQUENCE [LARGE SCALE GENOMIC DNA]</scope>
    <source>
        <strain evidence="5 6">S</strain>
    </source>
</reference>
<dbReference type="SMART" id="SM00360">
    <property type="entry name" value="RRM"/>
    <property type="match status" value="1"/>
</dbReference>
<dbReference type="CDD" id="cd12379">
    <property type="entry name" value="RRM2_I_PABPs"/>
    <property type="match status" value="1"/>
</dbReference>
<dbReference type="GO" id="GO:0003723">
    <property type="term" value="F:RNA binding"/>
    <property type="evidence" value="ECO:0007669"/>
    <property type="project" value="UniProtKB-UniRule"/>
</dbReference>
<dbReference type="InterPro" id="IPR000504">
    <property type="entry name" value="RRM_dom"/>
</dbReference>
<sequence>ERALDTMNFDILHGRPMRIMWSQRDPAVRRSGTGNIFIKNLDKVIDNKSIYDTFSLFGNILSCKVAVDEEGNSKGYGFVHFETDEAAQSAINKVNGMLLAGKKVPASLHWCRTF</sequence>
<keyword evidence="1" id="KW-0677">Repeat</keyword>
<accession>A0A2G9TFR5</accession>
<dbReference type="Gene3D" id="3.30.70.330">
    <property type="match status" value="2"/>
</dbReference>
<evidence type="ECO:0000259" key="4">
    <source>
        <dbReference type="PROSITE" id="PS50102"/>
    </source>
</evidence>
<name>A0A2G9TFR5_TELCI</name>
<dbReference type="InterPro" id="IPR045305">
    <property type="entry name" value="RRM2_I_PABPs"/>
</dbReference>
<proteinExistence type="predicted"/>
<evidence type="ECO:0000256" key="1">
    <source>
        <dbReference type="ARBA" id="ARBA00022737"/>
    </source>
</evidence>
<evidence type="ECO:0000256" key="3">
    <source>
        <dbReference type="PROSITE-ProRule" id="PRU00176"/>
    </source>
</evidence>